<name>A0A255HB81_9ACTN</name>
<dbReference type="PANTHER" id="PTHR46577:SF1">
    <property type="entry name" value="HTH-TYPE TRANSCRIPTIONAL REGULATORY PROTEIN GABR"/>
    <property type="match status" value="1"/>
</dbReference>
<evidence type="ECO:0000256" key="3">
    <source>
        <dbReference type="ARBA" id="ARBA00023015"/>
    </source>
</evidence>
<comment type="caution">
    <text evidence="8">The sequence shown here is derived from an EMBL/GenBank/DDBJ whole genome shotgun (WGS) entry which is preliminary data.</text>
</comment>
<accession>A0A255HB81</accession>
<evidence type="ECO:0000256" key="2">
    <source>
        <dbReference type="ARBA" id="ARBA00022898"/>
    </source>
</evidence>
<dbReference type="InterPro" id="IPR015424">
    <property type="entry name" value="PyrdxlP-dep_Trfase"/>
</dbReference>
<sequence length="540" mass="57627">MTAPLRRTPGRAAARSGSVRSSVLLHLEPLGPPGCRSAYSGRAEPEGTVLPRNATPFNLTLALDPHEGRVASQLSAALIRAIAEGQLSDGDPLPSTRVLASNLRVARSAVVAAYEELTAAGFLVATPGASTRVGPGAREASLAGAYASTPSEPVPTSPPQATAPEQPGARFDLRPGYPDASLVSTRDWNRAWRAAAAGTLSGPAAPPTGEVRPGRGHAFHRPLQEALANHLRRNRAVVCEPEEVFLFPGVNAALRALVRLVNDPDRQVAFEDPGYVSGRRAIQQAGARIRPVGVDTEGLLTDQLTGDDWACYVTPAHQFPLGSRMSVSRRTDLLAWAESHDGLVLEDDYDGEFRYDVAPMPALRSMHAGAEHVVYLGTASKIVARDLRLAWAVVPPRLRERVQEFLHGEGDSVNPVAAAAMTEFISSGALVRQLAYAQRTYAARRNRFTDACTELLPELAQQGIEAGLHVVLTLPAGTDDSLVSRRLRERGLICYALSDYTLTPVSCGPGIVCGYARLPETRAVAAVELIRSVLSELSLA</sequence>
<dbReference type="InterPro" id="IPR015421">
    <property type="entry name" value="PyrdxlP-dep_Trfase_major"/>
</dbReference>
<reference evidence="8 9" key="1">
    <citation type="submission" date="2017-07" db="EMBL/GenBank/DDBJ databases">
        <title>Draft whole genome sequences of clinical Proprionibacteriaceae strains.</title>
        <authorList>
            <person name="Bernier A.-M."/>
            <person name="Bernard K."/>
            <person name="Domingo M.-C."/>
        </authorList>
    </citation>
    <scope>NUCLEOTIDE SEQUENCE [LARGE SCALE GENOMIC DNA]</scope>
    <source>
        <strain evidence="8 9">NML 130396</strain>
    </source>
</reference>
<dbReference type="SMART" id="SM00345">
    <property type="entry name" value="HTH_GNTR"/>
    <property type="match status" value="1"/>
</dbReference>
<evidence type="ECO:0000256" key="6">
    <source>
        <dbReference type="SAM" id="MobiDB-lite"/>
    </source>
</evidence>
<evidence type="ECO:0000259" key="7">
    <source>
        <dbReference type="PROSITE" id="PS50949"/>
    </source>
</evidence>
<dbReference type="Pfam" id="PF00392">
    <property type="entry name" value="GntR"/>
    <property type="match status" value="1"/>
</dbReference>
<evidence type="ECO:0000313" key="9">
    <source>
        <dbReference type="Proteomes" id="UP000216311"/>
    </source>
</evidence>
<dbReference type="Gene3D" id="3.40.640.10">
    <property type="entry name" value="Type I PLP-dependent aspartate aminotransferase-like (Major domain)"/>
    <property type="match status" value="1"/>
</dbReference>
<dbReference type="Gene3D" id="1.10.10.10">
    <property type="entry name" value="Winged helix-like DNA-binding domain superfamily/Winged helix DNA-binding domain"/>
    <property type="match status" value="1"/>
</dbReference>
<dbReference type="InterPro" id="IPR000524">
    <property type="entry name" value="Tscrpt_reg_HTH_GntR"/>
</dbReference>
<dbReference type="GO" id="GO:0003700">
    <property type="term" value="F:DNA-binding transcription factor activity"/>
    <property type="evidence" value="ECO:0007669"/>
    <property type="project" value="InterPro"/>
</dbReference>
<organism evidence="8 9">
    <name type="scientific">Enemella dayhoffiae</name>
    <dbReference type="NCBI Taxonomy" id="2016507"/>
    <lineage>
        <taxon>Bacteria</taxon>
        <taxon>Bacillati</taxon>
        <taxon>Actinomycetota</taxon>
        <taxon>Actinomycetes</taxon>
        <taxon>Propionibacteriales</taxon>
        <taxon>Propionibacteriaceae</taxon>
        <taxon>Enemella</taxon>
    </lineage>
</organism>
<dbReference type="CDD" id="cd07377">
    <property type="entry name" value="WHTH_GntR"/>
    <property type="match status" value="1"/>
</dbReference>
<evidence type="ECO:0000256" key="1">
    <source>
        <dbReference type="ARBA" id="ARBA00005384"/>
    </source>
</evidence>
<dbReference type="EMBL" id="NMVQ01000001">
    <property type="protein sequence ID" value="OYO25208.1"/>
    <property type="molecule type" value="Genomic_DNA"/>
</dbReference>
<keyword evidence="2" id="KW-0663">Pyridoxal phosphate</keyword>
<keyword evidence="4" id="KW-0238">DNA-binding</keyword>
<protein>
    <submittedName>
        <fullName evidence="8">GntR family transcriptional regulator</fullName>
    </submittedName>
</protein>
<dbReference type="Proteomes" id="UP000216311">
    <property type="component" value="Unassembled WGS sequence"/>
</dbReference>
<dbReference type="InterPro" id="IPR036390">
    <property type="entry name" value="WH_DNA-bd_sf"/>
</dbReference>
<dbReference type="GO" id="GO:0003677">
    <property type="term" value="F:DNA binding"/>
    <property type="evidence" value="ECO:0007669"/>
    <property type="project" value="UniProtKB-KW"/>
</dbReference>
<comment type="similarity">
    <text evidence="1">In the C-terminal section; belongs to the class-I pyridoxal-phosphate-dependent aminotransferase family.</text>
</comment>
<feature type="domain" description="HTH gntR-type" evidence="7">
    <location>
        <begin position="68"/>
        <end position="136"/>
    </location>
</feature>
<keyword evidence="5" id="KW-0804">Transcription</keyword>
<dbReference type="Pfam" id="PF00155">
    <property type="entry name" value="Aminotran_1_2"/>
    <property type="match status" value="1"/>
</dbReference>
<dbReference type="SUPFAM" id="SSF53383">
    <property type="entry name" value="PLP-dependent transferases"/>
    <property type="match status" value="1"/>
</dbReference>
<dbReference type="InterPro" id="IPR051446">
    <property type="entry name" value="HTH_trans_reg/aminotransferase"/>
</dbReference>
<dbReference type="InterPro" id="IPR036388">
    <property type="entry name" value="WH-like_DNA-bd_sf"/>
</dbReference>
<evidence type="ECO:0000313" key="8">
    <source>
        <dbReference type="EMBL" id="OYO25208.1"/>
    </source>
</evidence>
<feature type="region of interest" description="Disordered" evidence="6">
    <location>
        <begin position="143"/>
        <end position="175"/>
    </location>
</feature>
<keyword evidence="9" id="KW-1185">Reference proteome</keyword>
<gene>
    <name evidence="8" type="ORF">CGZ93_01775</name>
</gene>
<dbReference type="PROSITE" id="PS50949">
    <property type="entry name" value="HTH_GNTR"/>
    <property type="match status" value="1"/>
</dbReference>
<dbReference type="InterPro" id="IPR004839">
    <property type="entry name" value="Aminotransferase_I/II_large"/>
</dbReference>
<evidence type="ECO:0000256" key="5">
    <source>
        <dbReference type="ARBA" id="ARBA00023163"/>
    </source>
</evidence>
<evidence type="ECO:0000256" key="4">
    <source>
        <dbReference type="ARBA" id="ARBA00023125"/>
    </source>
</evidence>
<proteinExistence type="inferred from homology"/>
<dbReference type="SUPFAM" id="SSF46785">
    <property type="entry name" value="Winged helix' DNA-binding domain"/>
    <property type="match status" value="1"/>
</dbReference>
<dbReference type="GO" id="GO:0030170">
    <property type="term" value="F:pyridoxal phosphate binding"/>
    <property type="evidence" value="ECO:0007669"/>
    <property type="project" value="InterPro"/>
</dbReference>
<dbReference type="PANTHER" id="PTHR46577">
    <property type="entry name" value="HTH-TYPE TRANSCRIPTIONAL REGULATORY PROTEIN GABR"/>
    <property type="match status" value="1"/>
</dbReference>
<keyword evidence="3" id="KW-0805">Transcription regulation</keyword>
<dbReference type="AlphaFoldDB" id="A0A255HB81"/>
<dbReference type="OrthoDB" id="594134at2"/>
<dbReference type="CDD" id="cd00609">
    <property type="entry name" value="AAT_like"/>
    <property type="match status" value="1"/>
</dbReference>